<protein>
    <submittedName>
        <fullName evidence="1">17008_t:CDS:1</fullName>
    </submittedName>
</protein>
<dbReference type="AlphaFoldDB" id="A0A9W4SEG7"/>
<reference evidence="1" key="1">
    <citation type="submission" date="2022-08" db="EMBL/GenBank/DDBJ databases">
        <authorList>
            <person name="Kallberg Y."/>
            <person name="Tangrot J."/>
            <person name="Rosling A."/>
        </authorList>
    </citation>
    <scope>NUCLEOTIDE SEQUENCE</scope>
    <source>
        <strain evidence="1">Wild A</strain>
    </source>
</reference>
<organism evidence="1 2">
    <name type="scientific">Funneliformis geosporum</name>
    <dbReference type="NCBI Taxonomy" id="1117311"/>
    <lineage>
        <taxon>Eukaryota</taxon>
        <taxon>Fungi</taxon>
        <taxon>Fungi incertae sedis</taxon>
        <taxon>Mucoromycota</taxon>
        <taxon>Glomeromycotina</taxon>
        <taxon>Glomeromycetes</taxon>
        <taxon>Glomerales</taxon>
        <taxon>Glomeraceae</taxon>
        <taxon>Funneliformis</taxon>
    </lineage>
</organism>
<comment type="caution">
    <text evidence="1">The sequence shown here is derived from an EMBL/GenBank/DDBJ whole genome shotgun (WGS) entry which is preliminary data.</text>
</comment>
<evidence type="ECO:0000313" key="2">
    <source>
        <dbReference type="Proteomes" id="UP001153678"/>
    </source>
</evidence>
<accession>A0A9W4SEG7</accession>
<keyword evidence="2" id="KW-1185">Reference proteome</keyword>
<proteinExistence type="predicted"/>
<gene>
    <name evidence="1" type="ORF">FWILDA_LOCUS2663</name>
</gene>
<evidence type="ECO:0000313" key="1">
    <source>
        <dbReference type="EMBL" id="CAI2166616.1"/>
    </source>
</evidence>
<dbReference type="EMBL" id="CAMKVN010000319">
    <property type="protein sequence ID" value="CAI2166616.1"/>
    <property type="molecule type" value="Genomic_DNA"/>
</dbReference>
<name>A0A9W4SEG7_9GLOM</name>
<sequence>MLSDLSLTLLRDIRQLLRMRMIMEKNPIKKFLMTVQRASLISSWIDNKVFVHNDDFLELSKVPYEFRLLACVGDSDQLIGGYNPVCWSSQANGNALQNDGNFESRVVNSERAIRDCTIGYERVT</sequence>
<dbReference type="Proteomes" id="UP001153678">
    <property type="component" value="Unassembled WGS sequence"/>
</dbReference>